<keyword evidence="3" id="KW-1185">Reference proteome</keyword>
<accession>A0A8H7SMA9</accession>
<evidence type="ECO:0000313" key="3">
    <source>
        <dbReference type="Proteomes" id="UP000613177"/>
    </source>
</evidence>
<keyword evidence="1" id="KW-0732">Signal</keyword>
<organism evidence="2 3">
    <name type="scientific">Thamnidium elegans</name>
    <dbReference type="NCBI Taxonomy" id="101142"/>
    <lineage>
        <taxon>Eukaryota</taxon>
        <taxon>Fungi</taxon>
        <taxon>Fungi incertae sedis</taxon>
        <taxon>Mucoromycota</taxon>
        <taxon>Mucoromycotina</taxon>
        <taxon>Mucoromycetes</taxon>
        <taxon>Mucorales</taxon>
        <taxon>Mucorineae</taxon>
        <taxon>Mucoraceae</taxon>
        <taxon>Thamnidium</taxon>
    </lineage>
</organism>
<dbReference type="EMBL" id="JAEPRE010000123">
    <property type="protein sequence ID" value="KAG2232099.1"/>
    <property type="molecule type" value="Genomic_DNA"/>
</dbReference>
<feature type="signal peptide" evidence="1">
    <location>
        <begin position="1"/>
        <end position="18"/>
    </location>
</feature>
<sequence length="266" mass="30448">MHFTLLILTLVFLFGAQASQISFKSTSYQQEEGLIKDTVQAHYESIIDDILSQHNEGILTELSFVIKDPQQMYSVMKPQVDLLFDHTNTIQDVCVAQMPGMIANHIHELSNQIYSSVESVVSDKWNQKDGYYRDIIVSAIDKGLWEQDILDELIHELEILNMDITDAIVSTLDRFNMLQKLKVSLNQCQVMFDENIKPVDTLSTLTETLWNAVLVSLSLSNPNIEPKKSGFMGKYVFDLRADIQSEMYSRVYELSRSIFEDLAFST</sequence>
<dbReference type="Proteomes" id="UP000613177">
    <property type="component" value="Unassembled WGS sequence"/>
</dbReference>
<gene>
    <name evidence="2" type="ORF">INT48_006776</name>
</gene>
<reference evidence="2" key="1">
    <citation type="submission" date="2021-01" db="EMBL/GenBank/DDBJ databases">
        <title>Metabolic potential, ecology and presence of endohyphal bacteria is reflected in genomic diversity of Mucoromycotina.</title>
        <authorList>
            <person name="Muszewska A."/>
            <person name="Okrasinska A."/>
            <person name="Steczkiewicz K."/>
            <person name="Drgas O."/>
            <person name="Orlowska M."/>
            <person name="Perlinska-Lenart U."/>
            <person name="Aleksandrzak-Piekarczyk T."/>
            <person name="Szatraj K."/>
            <person name="Zielenkiewicz U."/>
            <person name="Pilsyk S."/>
            <person name="Malc E."/>
            <person name="Mieczkowski P."/>
            <person name="Kruszewska J.S."/>
            <person name="Biernat P."/>
            <person name="Pawlowska J."/>
        </authorList>
    </citation>
    <scope>NUCLEOTIDE SEQUENCE</scope>
    <source>
        <strain evidence="2">WA0000018081</strain>
    </source>
</reference>
<dbReference type="AlphaFoldDB" id="A0A8H7SMA9"/>
<feature type="chain" id="PRO_5034620881" evidence="1">
    <location>
        <begin position="19"/>
        <end position="266"/>
    </location>
</feature>
<proteinExistence type="predicted"/>
<protein>
    <submittedName>
        <fullName evidence="2">Uncharacterized protein</fullName>
    </submittedName>
</protein>
<comment type="caution">
    <text evidence="2">The sequence shown here is derived from an EMBL/GenBank/DDBJ whole genome shotgun (WGS) entry which is preliminary data.</text>
</comment>
<name>A0A8H7SMA9_9FUNG</name>
<evidence type="ECO:0000256" key="1">
    <source>
        <dbReference type="SAM" id="SignalP"/>
    </source>
</evidence>
<dbReference type="OrthoDB" id="2248195at2759"/>
<evidence type="ECO:0000313" key="2">
    <source>
        <dbReference type="EMBL" id="KAG2232099.1"/>
    </source>
</evidence>